<dbReference type="EMBL" id="MAMP01000024">
    <property type="protein sequence ID" value="OES43819.1"/>
    <property type="molecule type" value="Genomic_DNA"/>
</dbReference>
<dbReference type="OrthoDB" id="9780707at2"/>
<sequence length="259" mass="28340">MIFFLAGTSDARELAVKLQKTGRFVTASVVTENAASELESARIPARIGRLAADDMALLLQTGYTTVIDASHPFAEDASRNAIQAAQKAGLPYIRYERAGTQIEEHPLVTRVNTYEEATSVALDKGGVVLLTTGSKTLQIFTEKLLPREDIRLIARMLPRMDNMEKCTALGLPQKNIVAMQGPFTKEFDLALYRHYGVTTTVMKESGAIGAVAEKIEAAVSLGIETIVISRPPVNYPNQCETFDQVIHTLTRLEESKNGL</sequence>
<dbReference type="PANTHER" id="PTHR36925:SF1">
    <property type="entry name" value="COBALT-PRECORRIN-6A REDUCTASE"/>
    <property type="match status" value="1"/>
</dbReference>
<evidence type="ECO:0000256" key="1">
    <source>
        <dbReference type="ARBA" id="ARBA00004953"/>
    </source>
</evidence>
<evidence type="ECO:0000313" key="4">
    <source>
        <dbReference type="EMBL" id="OES43819.1"/>
    </source>
</evidence>
<dbReference type="Proteomes" id="UP000095658">
    <property type="component" value="Unassembled WGS sequence"/>
</dbReference>
<comment type="pathway">
    <text evidence="1">Cofactor biosynthesis; adenosylcobalamin biosynthesis.</text>
</comment>
<dbReference type="PANTHER" id="PTHR36925">
    <property type="entry name" value="COBALT-PRECORRIN-6A REDUCTASE"/>
    <property type="match status" value="1"/>
</dbReference>
<dbReference type="STRING" id="1714016.BA724_12035"/>
<dbReference type="NCBIfam" id="TIGR00715">
    <property type="entry name" value="precor6x_red"/>
    <property type="match status" value="1"/>
</dbReference>
<dbReference type="RefSeq" id="WP_069939597.1">
    <property type="nucleotide sequence ID" value="NZ_MAMP01000024.1"/>
</dbReference>
<dbReference type="GO" id="GO:0016994">
    <property type="term" value="F:precorrin-6A reductase activity"/>
    <property type="evidence" value="ECO:0007669"/>
    <property type="project" value="InterPro"/>
</dbReference>
<evidence type="ECO:0000256" key="3">
    <source>
        <dbReference type="ARBA" id="ARBA00023002"/>
    </source>
</evidence>
<accession>A0A1E7DL83</accession>
<dbReference type="AlphaFoldDB" id="A0A1E7DL83"/>
<dbReference type="UniPathway" id="UPA00148"/>
<organism evidence="4 5">
    <name type="scientific">Domibacillus iocasae</name>
    <dbReference type="NCBI Taxonomy" id="1714016"/>
    <lineage>
        <taxon>Bacteria</taxon>
        <taxon>Bacillati</taxon>
        <taxon>Bacillota</taxon>
        <taxon>Bacilli</taxon>
        <taxon>Bacillales</taxon>
        <taxon>Bacillaceae</taxon>
        <taxon>Domibacillus</taxon>
    </lineage>
</organism>
<evidence type="ECO:0000256" key="2">
    <source>
        <dbReference type="ARBA" id="ARBA00022573"/>
    </source>
</evidence>
<reference evidence="4 5" key="1">
    <citation type="submission" date="2016-06" db="EMBL/GenBank/DDBJ databases">
        <title>Domibacillus iocasae genome sequencing.</title>
        <authorList>
            <person name="Verma A."/>
            <person name="Pal Y."/>
            <person name="Ojha A.K."/>
            <person name="Krishnamurthi S."/>
        </authorList>
    </citation>
    <scope>NUCLEOTIDE SEQUENCE [LARGE SCALE GENOMIC DNA]</scope>
    <source>
        <strain evidence="4 5">DSM 29979</strain>
    </source>
</reference>
<dbReference type="Pfam" id="PF02571">
    <property type="entry name" value="CbiJ"/>
    <property type="match status" value="1"/>
</dbReference>
<gene>
    <name evidence="4" type="ORF">BA724_12035</name>
</gene>
<dbReference type="GO" id="GO:0009236">
    <property type="term" value="P:cobalamin biosynthetic process"/>
    <property type="evidence" value="ECO:0007669"/>
    <property type="project" value="UniProtKB-UniPathway"/>
</dbReference>
<keyword evidence="2" id="KW-0169">Cobalamin biosynthesis</keyword>
<proteinExistence type="predicted"/>
<keyword evidence="3" id="KW-0560">Oxidoreductase</keyword>
<comment type="caution">
    <text evidence="4">The sequence shown here is derived from an EMBL/GenBank/DDBJ whole genome shotgun (WGS) entry which is preliminary data.</text>
</comment>
<name>A0A1E7DL83_9BACI</name>
<dbReference type="InterPro" id="IPR003723">
    <property type="entry name" value="Precorrin-6x_reduct"/>
</dbReference>
<dbReference type="PROSITE" id="PS51014">
    <property type="entry name" value="COBK_CBIJ"/>
    <property type="match status" value="1"/>
</dbReference>
<keyword evidence="5" id="KW-1185">Reference proteome</keyword>
<evidence type="ECO:0000313" key="5">
    <source>
        <dbReference type="Proteomes" id="UP000095658"/>
    </source>
</evidence>
<protein>
    <submittedName>
        <fullName evidence="4">Precorrin-6x reductase</fullName>
    </submittedName>
</protein>